<reference evidence="2" key="1">
    <citation type="submission" date="2015-11" db="EMBL/GenBank/DDBJ databases">
        <authorList>
            <person name="Blom J."/>
        </authorList>
    </citation>
    <scope>NUCLEOTIDE SEQUENCE [LARGE SCALE GENOMIC DNA]</scope>
</reference>
<protein>
    <submittedName>
        <fullName evidence="1">Uncharacterized protein</fullName>
    </submittedName>
</protein>
<dbReference type="PATRIC" id="fig|1619313.3.peg.2620"/>
<organism evidence="1 2">
    <name type="scientific">Duffyella gerundensis</name>
    <dbReference type="NCBI Taxonomy" id="1619313"/>
    <lineage>
        <taxon>Bacteria</taxon>
        <taxon>Pseudomonadati</taxon>
        <taxon>Pseudomonadota</taxon>
        <taxon>Gammaproteobacteria</taxon>
        <taxon>Enterobacterales</taxon>
        <taxon>Erwiniaceae</taxon>
        <taxon>Duffyella</taxon>
    </lineage>
</organism>
<dbReference type="Proteomes" id="UP000059419">
    <property type="component" value="Chromosome 1"/>
</dbReference>
<sequence length="30" mass="3504">MTRDDFGIMNRTKKGRRSQHILVALSRMKG</sequence>
<proteinExistence type="predicted"/>
<gene>
    <name evidence="1" type="ORF">EM595_2519</name>
</gene>
<evidence type="ECO:0000313" key="1">
    <source>
        <dbReference type="EMBL" id="CUU24750.1"/>
    </source>
</evidence>
<dbReference type="STRING" id="1619313.EM595_2519"/>
<name>A0A0U5L2P3_9GAMM</name>
<evidence type="ECO:0000313" key="2">
    <source>
        <dbReference type="Proteomes" id="UP000059419"/>
    </source>
</evidence>
<keyword evidence="2" id="KW-1185">Reference proteome</keyword>
<dbReference type="EMBL" id="LN907827">
    <property type="protein sequence ID" value="CUU24750.1"/>
    <property type="molecule type" value="Genomic_DNA"/>
</dbReference>
<dbReference type="AlphaFoldDB" id="A0A0U5L2P3"/>
<accession>A0A0U5L2P3</accession>
<dbReference type="KEGG" id="ege:EM595_2519"/>